<dbReference type="VEuPathDB" id="TrichDB:TRFO_05892"/>
<dbReference type="RefSeq" id="XP_068358860.1">
    <property type="nucleotide sequence ID" value="XM_068492765.1"/>
</dbReference>
<evidence type="ECO:0000256" key="2">
    <source>
        <dbReference type="ARBA" id="ARBA00022840"/>
    </source>
</evidence>
<keyword evidence="4" id="KW-0723">Serine/threonine-protein kinase</keyword>
<reference evidence="6" key="1">
    <citation type="submission" date="2016-10" db="EMBL/GenBank/DDBJ databases">
        <authorList>
            <person name="Benchimol M."/>
            <person name="Almeida L.G."/>
            <person name="Vasconcelos A.T."/>
            <person name="Perreira-Neves A."/>
            <person name="Rosa I.A."/>
            <person name="Tasca T."/>
            <person name="Bogo M.R."/>
            <person name="de Souza W."/>
        </authorList>
    </citation>
    <scope>NUCLEOTIDE SEQUENCE [LARGE SCALE GENOMIC DNA]</scope>
    <source>
        <strain evidence="6">K</strain>
    </source>
</reference>
<evidence type="ECO:0000313" key="6">
    <source>
        <dbReference type="EMBL" id="OHT05724.1"/>
    </source>
</evidence>
<dbReference type="PROSITE" id="PS00107">
    <property type="entry name" value="PROTEIN_KINASE_ATP"/>
    <property type="match status" value="1"/>
</dbReference>
<dbReference type="AlphaFoldDB" id="A0A1J4K7N5"/>
<dbReference type="GeneID" id="94827469"/>
<dbReference type="Gene3D" id="1.10.510.10">
    <property type="entry name" value="Transferase(Phosphotransferase) domain 1"/>
    <property type="match status" value="1"/>
</dbReference>
<keyword evidence="2 3" id="KW-0067">ATP-binding</keyword>
<dbReference type="SMART" id="SM00220">
    <property type="entry name" value="S_TKc"/>
    <property type="match status" value="1"/>
</dbReference>
<dbReference type="PROSITE" id="PS50011">
    <property type="entry name" value="PROTEIN_KINASE_DOM"/>
    <property type="match status" value="1"/>
</dbReference>
<keyword evidence="6" id="KW-0808">Transferase</keyword>
<name>A0A1J4K7N5_9EUKA</name>
<evidence type="ECO:0000256" key="4">
    <source>
        <dbReference type="RuleBase" id="RU000304"/>
    </source>
</evidence>
<feature type="domain" description="Protein kinase" evidence="5">
    <location>
        <begin position="19"/>
        <end position="180"/>
    </location>
</feature>
<dbReference type="GO" id="GO:0005634">
    <property type="term" value="C:nucleus"/>
    <property type="evidence" value="ECO:0007669"/>
    <property type="project" value="TreeGrafter"/>
</dbReference>
<evidence type="ECO:0000256" key="3">
    <source>
        <dbReference type="PROSITE-ProRule" id="PRU10141"/>
    </source>
</evidence>
<dbReference type="PROSITE" id="PS00108">
    <property type="entry name" value="PROTEIN_KINASE_ST"/>
    <property type="match status" value="1"/>
</dbReference>
<dbReference type="SUPFAM" id="SSF56112">
    <property type="entry name" value="Protein kinase-like (PK-like)"/>
    <property type="match status" value="1"/>
</dbReference>
<keyword evidence="6" id="KW-0418">Kinase</keyword>
<dbReference type="InterPro" id="IPR017441">
    <property type="entry name" value="Protein_kinase_ATP_BS"/>
</dbReference>
<accession>A0A1J4K7N5</accession>
<organism evidence="6 7">
    <name type="scientific">Tritrichomonas foetus</name>
    <dbReference type="NCBI Taxonomy" id="1144522"/>
    <lineage>
        <taxon>Eukaryota</taxon>
        <taxon>Metamonada</taxon>
        <taxon>Parabasalia</taxon>
        <taxon>Tritrichomonadida</taxon>
        <taxon>Tritrichomonadidae</taxon>
        <taxon>Tritrichomonas</taxon>
    </lineage>
</organism>
<dbReference type="PANTHER" id="PTHR24345">
    <property type="entry name" value="SERINE/THREONINE-PROTEIN KINASE PLK"/>
    <property type="match status" value="1"/>
</dbReference>
<evidence type="ECO:0000259" key="5">
    <source>
        <dbReference type="PROSITE" id="PS50011"/>
    </source>
</evidence>
<dbReference type="OrthoDB" id="548217at2759"/>
<dbReference type="EMBL" id="MLAK01000749">
    <property type="protein sequence ID" value="OHT05724.1"/>
    <property type="molecule type" value="Genomic_DNA"/>
</dbReference>
<dbReference type="InterPro" id="IPR011009">
    <property type="entry name" value="Kinase-like_dom_sf"/>
</dbReference>
<sequence>MIDDQEQMKENFPKIFGQYHFMRVIGRGAYGVVICAQDIFEQEFAVKVISREFLKSTNSFLSFEQELRVHQSLDHFNIVKIREVLYEPEYIYVVMDLCSRGDLFTFISEESPLPLTLIRNIFFQILQGVRYLHNRDIAHLDLKPDNILMTGDNIVKINDFGFCEAPPKRTLPGAAGTLYY</sequence>
<dbReference type="GO" id="GO:0004674">
    <property type="term" value="F:protein serine/threonine kinase activity"/>
    <property type="evidence" value="ECO:0007669"/>
    <property type="project" value="UniProtKB-KW"/>
</dbReference>
<evidence type="ECO:0000313" key="7">
    <source>
        <dbReference type="Proteomes" id="UP000179807"/>
    </source>
</evidence>
<feature type="binding site" evidence="3">
    <location>
        <position position="47"/>
    </location>
    <ligand>
        <name>ATP</name>
        <dbReference type="ChEBI" id="CHEBI:30616"/>
    </ligand>
</feature>
<evidence type="ECO:0000256" key="1">
    <source>
        <dbReference type="ARBA" id="ARBA00022741"/>
    </source>
</evidence>
<protein>
    <submittedName>
        <fullName evidence="6">CAMK family protein kinase</fullName>
    </submittedName>
</protein>
<dbReference type="Proteomes" id="UP000179807">
    <property type="component" value="Unassembled WGS sequence"/>
</dbReference>
<dbReference type="InterPro" id="IPR000719">
    <property type="entry name" value="Prot_kinase_dom"/>
</dbReference>
<keyword evidence="1 3" id="KW-0547">Nucleotide-binding</keyword>
<comment type="caution">
    <text evidence="6">The sequence shown here is derived from an EMBL/GenBank/DDBJ whole genome shotgun (WGS) entry which is preliminary data.</text>
</comment>
<dbReference type="GO" id="GO:0005524">
    <property type="term" value="F:ATP binding"/>
    <property type="evidence" value="ECO:0007669"/>
    <property type="project" value="UniProtKB-UniRule"/>
</dbReference>
<proteinExistence type="inferred from homology"/>
<dbReference type="Pfam" id="PF00069">
    <property type="entry name" value="Pkinase"/>
    <property type="match status" value="1"/>
</dbReference>
<dbReference type="InterPro" id="IPR008271">
    <property type="entry name" value="Ser/Thr_kinase_AS"/>
</dbReference>
<comment type="similarity">
    <text evidence="4">Belongs to the protein kinase superfamily.</text>
</comment>
<keyword evidence="7" id="KW-1185">Reference proteome</keyword>
<gene>
    <name evidence="6" type="ORF">TRFO_05892</name>
</gene>